<organism evidence="2 3">
    <name type="scientific">Halomonas heilongjiangensis</name>
    <dbReference type="NCBI Taxonomy" id="1387883"/>
    <lineage>
        <taxon>Bacteria</taxon>
        <taxon>Pseudomonadati</taxon>
        <taxon>Pseudomonadota</taxon>
        <taxon>Gammaproteobacteria</taxon>
        <taxon>Oceanospirillales</taxon>
        <taxon>Halomonadaceae</taxon>
        <taxon>Halomonas</taxon>
    </lineage>
</organism>
<dbReference type="SMART" id="SM01252">
    <property type="entry name" value="KilA-N"/>
    <property type="match status" value="1"/>
</dbReference>
<proteinExistence type="predicted"/>
<dbReference type="GO" id="GO:0003677">
    <property type="term" value="F:DNA binding"/>
    <property type="evidence" value="ECO:0007669"/>
    <property type="project" value="InterPro"/>
</dbReference>
<dbReference type="AlphaFoldDB" id="A0A2N7TT75"/>
<protein>
    <recommendedName>
        <fullName evidence="1">KilA-N domain-containing protein</fullName>
    </recommendedName>
</protein>
<dbReference type="Pfam" id="PF04383">
    <property type="entry name" value="KilA-N"/>
    <property type="match status" value="1"/>
</dbReference>
<dbReference type="InterPro" id="IPR017880">
    <property type="entry name" value="KilA_N"/>
</dbReference>
<feature type="domain" description="KilA-N" evidence="1">
    <location>
        <begin position="4"/>
        <end position="105"/>
    </location>
</feature>
<gene>
    <name evidence="2" type="ORF">C1H66_02785</name>
</gene>
<dbReference type="SUPFAM" id="SSF54616">
    <property type="entry name" value="DNA-binding domain of Mlu1-box binding protein MBP1"/>
    <property type="match status" value="1"/>
</dbReference>
<name>A0A2N7TT75_9GAMM</name>
<sequence>MNNQLITKQWNDKTLTFREDGYFNMTMAAKAFGKDLSNFMRSPETKEYIAELSRAVKSTDLLIKVPGNRYIPDRGTWAHPELAVFFARWLDVRFALACDLMIKEILRGNVEVKQKEVLPAVRKAPVTGVENDDRIDRLERMVEKLVDAVTIMVHPMVTIESDPFITLREYEAAPSKTE</sequence>
<dbReference type="EMBL" id="PNRE01000016">
    <property type="protein sequence ID" value="PMR71365.1"/>
    <property type="molecule type" value="Genomic_DNA"/>
</dbReference>
<keyword evidence="3" id="KW-1185">Reference proteome</keyword>
<comment type="caution">
    <text evidence="2">The sequence shown here is derived from an EMBL/GenBank/DDBJ whole genome shotgun (WGS) entry which is preliminary data.</text>
</comment>
<evidence type="ECO:0000313" key="2">
    <source>
        <dbReference type="EMBL" id="PMR71365.1"/>
    </source>
</evidence>
<dbReference type="PROSITE" id="PS51301">
    <property type="entry name" value="KILA_N"/>
    <property type="match status" value="1"/>
</dbReference>
<accession>A0A2N7TT75</accession>
<dbReference type="OrthoDB" id="6966367at2"/>
<evidence type="ECO:0000259" key="1">
    <source>
        <dbReference type="PROSITE" id="PS51301"/>
    </source>
</evidence>
<dbReference type="InterPro" id="IPR018004">
    <property type="entry name" value="KilA/APSES_HTH"/>
</dbReference>
<dbReference type="RefSeq" id="WP_102626386.1">
    <property type="nucleotide sequence ID" value="NZ_PDOH01000039.1"/>
</dbReference>
<evidence type="ECO:0000313" key="3">
    <source>
        <dbReference type="Proteomes" id="UP000235346"/>
    </source>
</evidence>
<reference evidence="2 3" key="1">
    <citation type="submission" date="2018-01" db="EMBL/GenBank/DDBJ databases">
        <title>Halomonas endophytica sp. nov., isolated from storage liquid in the stems of Populus euphratica.</title>
        <authorList>
            <person name="Chen C."/>
        </authorList>
    </citation>
    <scope>NUCLEOTIDE SEQUENCE [LARGE SCALE GENOMIC DNA]</scope>
    <source>
        <strain evidence="2 3">DSM 26881</strain>
    </source>
</reference>
<dbReference type="Proteomes" id="UP000235346">
    <property type="component" value="Unassembled WGS sequence"/>
</dbReference>
<dbReference type="InterPro" id="IPR036887">
    <property type="entry name" value="HTH_APSES_sf"/>
</dbReference>